<sequence length="663" mass="73913">MTELAAEALLPDFSDLSCEKLSSVQPISFAETQGRAASAIQRLNAASQSCPALLLNGYPGINYEKVIIDLIDDCPVPYNRSFDLCYTENLENPFRPIWLKLKAGTGPEFCEMLDDLFKLLRLHLDAEEVVNKILRKQDNDEKLAEYLTELSAHVAQDGVFTHPVLMNLMIHQLQDQPPVIYARDLTWRSLFGAINYVTEQGSVYSNHHLLEPGLLREANGGYLIMPVDELLMKPHLWFKLHNALTTGYLDWSAQEDTPPQTPFFQPEATPLDIKLILVGDRISIAEFNLLDNTFAEKVFLRTDLITEFPYDEESRNLFIGLLSHIRQTWNMLDFDHSAIKELMRFSCRLCEHQRILSFAENQLTALMQLAHSIAQEQGAELISVLHIKAALAEQEYRLNHIVDMSDQGIVDEQILLQTEGEVVGQINGLSVIQIMGHPYDFGEPVRLTATVHMGDGDVSDIERKAELAGHIHAKAMMIIHGYLSTLFGAENPSPLSANLVFEQSYSEIDGDSAALTGLCALLSALAKQPIYQHLAVTGAVDQFGNVQPVGGLNEKIEGFFRVCSIQGLNGKQGVVIPESNRLQLILSDEVIEAVENGQFHIYPVSHVEEAVELLMGCPAGSIDDDQTLFGRIRQRLDDLNGSTGRNGLFSTLFRRLHSLVGLA</sequence>
<evidence type="ECO:0000259" key="3">
    <source>
        <dbReference type="PROSITE" id="PS51786"/>
    </source>
</evidence>
<proteinExistence type="inferred from homology"/>
<dbReference type="GO" id="GO:0006508">
    <property type="term" value="P:proteolysis"/>
    <property type="evidence" value="ECO:0007669"/>
    <property type="project" value="UniProtKB-KW"/>
</dbReference>
<dbReference type="GO" id="GO:0005524">
    <property type="term" value="F:ATP binding"/>
    <property type="evidence" value="ECO:0007669"/>
    <property type="project" value="InterPro"/>
</dbReference>
<dbReference type="Gene3D" id="3.30.230.10">
    <property type="match status" value="1"/>
</dbReference>
<dbReference type="PROSITE" id="PS51786">
    <property type="entry name" value="LON_PROTEOLYTIC"/>
    <property type="match status" value="1"/>
</dbReference>
<reference evidence="4 5" key="1">
    <citation type="submission" date="2020-08" db="EMBL/GenBank/DDBJ databases">
        <title>Genomic Encyclopedia of Type Strains, Phase IV (KMG-IV): sequencing the most valuable type-strain genomes for metagenomic binning, comparative biology and taxonomic classification.</title>
        <authorList>
            <person name="Goeker M."/>
        </authorList>
    </citation>
    <scope>NUCLEOTIDE SEQUENCE [LARGE SCALE GENOMIC DNA]</scope>
    <source>
        <strain evidence="4 5">DSM 22975</strain>
    </source>
</reference>
<comment type="catalytic activity">
    <reaction evidence="2">
        <text>Hydrolysis of proteins in presence of ATP.</text>
        <dbReference type="EC" id="3.4.21.53"/>
    </reaction>
</comment>
<name>A0A841GG92_9GAMM</name>
<keyword evidence="2" id="KW-0720">Serine protease</keyword>
<dbReference type="EMBL" id="JACHGR010000005">
    <property type="protein sequence ID" value="MBB6055696.1"/>
    <property type="molecule type" value="Genomic_DNA"/>
</dbReference>
<dbReference type="InterPro" id="IPR041699">
    <property type="entry name" value="AAA_32"/>
</dbReference>
<dbReference type="Pfam" id="PF13654">
    <property type="entry name" value="AAA_32"/>
    <property type="match status" value="1"/>
</dbReference>
<dbReference type="PANTHER" id="PTHR10046">
    <property type="entry name" value="ATP DEPENDENT LON PROTEASE FAMILY MEMBER"/>
    <property type="match status" value="1"/>
</dbReference>
<keyword evidence="5" id="KW-1185">Reference proteome</keyword>
<dbReference type="Pfam" id="PF20437">
    <property type="entry name" value="LonC_helical"/>
    <property type="match status" value="1"/>
</dbReference>
<feature type="active site" evidence="2">
    <location>
        <position position="512"/>
    </location>
</feature>
<feature type="active site" evidence="2">
    <location>
        <position position="555"/>
    </location>
</feature>
<comment type="caution">
    <text evidence="4">The sequence shown here is derived from an EMBL/GenBank/DDBJ whole genome shotgun (WGS) entry which is preliminary data.</text>
</comment>
<protein>
    <recommendedName>
        <fullName evidence="2">endopeptidase La</fullName>
        <ecNumber evidence="2">3.4.21.53</ecNumber>
    </recommendedName>
</protein>
<dbReference type="InterPro" id="IPR014721">
    <property type="entry name" value="Ribsml_uS5_D2-typ_fold_subgr"/>
</dbReference>
<dbReference type="GO" id="GO:0004252">
    <property type="term" value="F:serine-type endopeptidase activity"/>
    <property type="evidence" value="ECO:0007669"/>
    <property type="project" value="UniProtKB-UniRule"/>
</dbReference>
<evidence type="ECO:0000313" key="5">
    <source>
        <dbReference type="Proteomes" id="UP000585721"/>
    </source>
</evidence>
<dbReference type="PRINTS" id="PR00830">
    <property type="entry name" value="ENDOLAPTASE"/>
</dbReference>
<feature type="domain" description="Lon proteolytic" evidence="3">
    <location>
        <begin position="420"/>
        <end position="617"/>
    </location>
</feature>
<accession>A0A841GG92</accession>
<dbReference type="InterPro" id="IPR046844">
    <property type="entry name" value="Lon-like_helical"/>
</dbReference>
<evidence type="ECO:0000256" key="2">
    <source>
        <dbReference type="PROSITE-ProRule" id="PRU01122"/>
    </source>
</evidence>
<dbReference type="Pfam" id="PF05362">
    <property type="entry name" value="Lon_C"/>
    <property type="match status" value="1"/>
</dbReference>
<dbReference type="InterPro" id="IPR008269">
    <property type="entry name" value="Lon_proteolytic"/>
</dbReference>
<comment type="similarity">
    <text evidence="2">Belongs to the peptidase S16 family.</text>
</comment>
<dbReference type="EC" id="3.4.21.53" evidence="2"/>
<dbReference type="InterPro" id="IPR027065">
    <property type="entry name" value="Lon_Prtase"/>
</dbReference>
<evidence type="ECO:0000313" key="4">
    <source>
        <dbReference type="EMBL" id="MBB6055696.1"/>
    </source>
</evidence>
<dbReference type="Pfam" id="PF20436">
    <property type="entry name" value="LonB_AAA-LID"/>
    <property type="match status" value="1"/>
</dbReference>
<dbReference type="GO" id="GO:0004176">
    <property type="term" value="F:ATP-dependent peptidase activity"/>
    <property type="evidence" value="ECO:0007669"/>
    <property type="project" value="UniProtKB-UniRule"/>
</dbReference>
<dbReference type="InterPro" id="IPR046843">
    <property type="entry name" value="LonB_AAA-LID"/>
</dbReference>
<dbReference type="Gene3D" id="3.40.50.300">
    <property type="entry name" value="P-loop containing nucleotide triphosphate hydrolases"/>
    <property type="match status" value="1"/>
</dbReference>
<dbReference type="Proteomes" id="UP000585721">
    <property type="component" value="Unassembled WGS sequence"/>
</dbReference>
<dbReference type="AlphaFoldDB" id="A0A841GG92"/>
<evidence type="ECO:0000256" key="1">
    <source>
        <dbReference type="ARBA" id="ARBA00022670"/>
    </source>
</evidence>
<organism evidence="4 5">
    <name type="scientific">Tolumonas osonensis</name>
    <dbReference type="NCBI Taxonomy" id="675874"/>
    <lineage>
        <taxon>Bacteria</taxon>
        <taxon>Pseudomonadati</taxon>
        <taxon>Pseudomonadota</taxon>
        <taxon>Gammaproteobacteria</taxon>
        <taxon>Aeromonadales</taxon>
        <taxon>Aeromonadaceae</taxon>
        <taxon>Tolumonas</taxon>
    </lineage>
</organism>
<keyword evidence="1 2" id="KW-0645">Protease</keyword>
<dbReference type="GO" id="GO:0030163">
    <property type="term" value="P:protein catabolic process"/>
    <property type="evidence" value="ECO:0007669"/>
    <property type="project" value="InterPro"/>
</dbReference>
<dbReference type="Gene3D" id="1.10.8.60">
    <property type="match status" value="1"/>
</dbReference>
<dbReference type="SUPFAM" id="SSF54211">
    <property type="entry name" value="Ribosomal protein S5 domain 2-like"/>
    <property type="match status" value="1"/>
</dbReference>
<keyword evidence="2 4" id="KW-0378">Hydrolase</keyword>
<dbReference type="InterPro" id="IPR020568">
    <property type="entry name" value="Ribosomal_Su5_D2-typ_SF"/>
</dbReference>
<dbReference type="InterPro" id="IPR027417">
    <property type="entry name" value="P-loop_NTPase"/>
</dbReference>
<dbReference type="RefSeq" id="WP_188026449.1">
    <property type="nucleotide sequence ID" value="NZ_JACHGR010000005.1"/>
</dbReference>
<gene>
    <name evidence="4" type="ORF">HNR75_001614</name>
</gene>